<evidence type="ECO:0008006" key="4">
    <source>
        <dbReference type="Google" id="ProtNLM"/>
    </source>
</evidence>
<evidence type="ECO:0000313" key="2">
    <source>
        <dbReference type="EMBL" id="KAF2855597.1"/>
    </source>
</evidence>
<accession>A0A6A7BLC3</accession>
<gene>
    <name evidence="2" type="ORF">T440DRAFT_158573</name>
</gene>
<proteinExistence type="predicted"/>
<dbReference type="Proteomes" id="UP000799423">
    <property type="component" value="Unassembled WGS sequence"/>
</dbReference>
<evidence type="ECO:0000256" key="1">
    <source>
        <dbReference type="SAM" id="SignalP"/>
    </source>
</evidence>
<feature type="signal peptide" evidence="1">
    <location>
        <begin position="1"/>
        <end position="17"/>
    </location>
</feature>
<protein>
    <recommendedName>
        <fullName evidence="4">Secreted protein</fullName>
    </recommendedName>
</protein>
<dbReference type="EMBL" id="MU006290">
    <property type="protein sequence ID" value="KAF2855597.1"/>
    <property type="molecule type" value="Genomic_DNA"/>
</dbReference>
<keyword evidence="3" id="KW-1185">Reference proteome</keyword>
<organism evidence="2 3">
    <name type="scientific">Plenodomus tracheiphilus IPT5</name>
    <dbReference type="NCBI Taxonomy" id="1408161"/>
    <lineage>
        <taxon>Eukaryota</taxon>
        <taxon>Fungi</taxon>
        <taxon>Dikarya</taxon>
        <taxon>Ascomycota</taxon>
        <taxon>Pezizomycotina</taxon>
        <taxon>Dothideomycetes</taxon>
        <taxon>Pleosporomycetidae</taxon>
        <taxon>Pleosporales</taxon>
        <taxon>Pleosporineae</taxon>
        <taxon>Leptosphaeriaceae</taxon>
        <taxon>Plenodomus</taxon>
    </lineage>
</organism>
<feature type="chain" id="PRO_5025436492" description="Secreted protein" evidence="1">
    <location>
        <begin position="18"/>
        <end position="106"/>
    </location>
</feature>
<evidence type="ECO:0000313" key="3">
    <source>
        <dbReference type="Proteomes" id="UP000799423"/>
    </source>
</evidence>
<reference evidence="2" key="1">
    <citation type="submission" date="2020-01" db="EMBL/GenBank/DDBJ databases">
        <authorList>
            <consortium name="DOE Joint Genome Institute"/>
            <person name="Haridas S."/>
            <person name="Albert R."/>
            <person name="Binder M."/>
            <person name="Bloem J."/>
            <person name="Labutti K."/>
            <person name="Salamov A."/>
            <person name="Andreopoulos B."/>
            <person name="Baker S.E."/>
            <person name="Barry K."/>
            <person name="Bills G."/>
            <person name="Bluhm B.H."/>
            <person name="Cannon C."/>
            <person name="Castanera R."/>
            <person name="Culley D.E."/>
            <person name="Daum C."/>
            <person name="Ezra D."/>
            <person name="Gonzalez J.B."/>
            <person name="Henrissat B."/>
            <person name="Kuo A."/>
            <person name="Liang C."/>
            <person name="Lipzen A."/>
            <person name="Lutzoni F."/>
            <person name="Magnuson J."/>
            <person name="Mondo S."/>
            <person name="Nolan M."/>
            <person name="Ohm R."/>
            <person name="Pangilinan J."/>
            <person name="Park H.-J."/>
            <person name="Ramirez L."/>
            <person name="Alfaro M."/>
            <person name="Sun H."/>
            <person name="Tritt A."/>
            <person name="Yoshinaga Y."/>
            <person name="Zwiers L.-H."/>
            <person name="Turgeon B.G."/>
            <person name="Goodwin S.B."/>
            <person name="Spatafora J.W."/>
            <person name="Crous P.W."/>
            <person name="Grigoriev I.V."/>
        </authorList>
    </citation>
    <scope>NUCLEOTIDE SEQUENCE</scope>
    <source>
        <strain evidence="2">IPT5</strain>
    </source>
</reference>
<sequence>MAVVILMFIFLLRREISLLLWNGETTTLAYTTERYIVARHRFNSGRPMKQARKWKSKVGGVEGRHRYVARKAQESEHGRRKGKPTICLSLGKDLDRNRVARLLLLI</sequence>
<keyword evidence="1" id="KW-0732">Signal</keyword>
<name>A0A6A7BLC3_9PLEO</name>
<dbReference type="AlphaFoldDB" id="A0A6A7BLC3"/>